<feature type="compositionally biased region" description="Low complexity" evidence="1">
    <location>
        <begin position="1"/>
        <end position="14"/>
    </location>
</feature>
<evidence type="ECO:0000313" key="2">
    <source>
        <dbReference type="EMBL" id="GAA97701.1"/>
    </source>
</evidence>
<dbReference type="AlphaFoldDB" id="G7E4E1"/>
<reference evidence="2 3" key="2">
    <citation type="journal article" date="2012" name="Open Biol.">
        <title>Characteristics of nucleosomes and linker DNA regions on the genome of the basidiomycete Mixia osmundae revealed by mono- and dinucleosome mapping.</title>
        <authorList>
            <person name="Nishida H."/>
            <person name="Kondo S."/>
            <person name="Matsumoto T."/>
            <person name="Suzuki Y."/>
            <person name="Yoshikawa H."/>
            <person name="Taylor T.D."/>
            <person name="Sugiyama J."/>
        </authorList>
    </citation>
    <scope>NUCLEOTIDE SEQUENCE [LARGE SCALE GENOMIC DNA]</scope>
    <source>
        <strain evidence="3">CBS 9802 / IAM 14324 / JCM 22182 / KY 12970</strain>
    </source>
</reference>
<protein>
    <submittedName>
        <fullName evidence="2">Uncharacterized protein</fullName>
    </submittedName>
</protein>
<organism evidence="2 3">
    <name type="scientific">Mixia osmundae (strain CBS 9802 / IAM 14324 / JCM 22182 / KY 12970)</name>
    <dbReference type="NCBI Taxonomy" id="764103"/>
    <lineage>
        <taxon>Eukaryota</taxon>
        <taxon>Fungi</taxon>
        <taxon>Dikarya</taxon>
        <taxon>Basidiomycota</taxon>
        <taxon>Pucciniomycotina</taxon>
        <taxon>Mixiomycetes</taxon>
        <taxon>Mixiales</taxon>
        <taxon>Mixiaceae</taxon>
        <taxon>Mixia</taxon>
    </lineage>
</organism>
<evidence type="ECO:0000256" key="1">
    <source>
        <dbReference type="SAM" id="MobiDB-lite"/>
    </source>
</evidence>
<comment type="caution">
    <text evidence="2">The sequence shown here is derived from an EMBL/GenBank/DDBJ whole genome shotgun (WGS) entry which is preliminary data.</text>
</comment>
<accession>G7E4E1</accession>
<dbReference type="EMBL" id="BABT02000134">
    <property type="protein sequence ID" value="GAA97701.1"/>
    <property type="molecule type" value="Genomic_DNA"/>
</dbReference>
<reference evidence="2 3" key="1">
    <citation type="journal article" date="2011" name="J. Gen. Appl. Microbiol.">
        <title>Draft genome sequencing of the enigmatic basidiomycete Mixia osmundae.</title>
        <authorList>
            <person name="Nishida H."/>
            <person name="Nagatsuka Y."/>
            <person name="Sugiyama J."/>
        </authorList>
    </citation>
    <scope>NUCLEOTIDE SEQUENCE [LARGE SCALE GENOMIC DNA]</scope>
    <source>
        <strain evidence="3">CBS 9802 / IAM 14324 / JCM 22182 / KY 12970</strain>
    </source>
</reference>
<evidence type="ECO:0000313" key="3">
    <source>
        <dbReference type="Proteomes" id="UP000009131"/>
    </source>
</evidence>
<gene>
    <name evidence="2" type="primary">Mo04379</name>
    <name evidence="2" type="ORF">E5Q_04379</name>
</gene>
<dbReference type="RefSeq" id="XP_014564841.1">
    <property type="nucleotide sequence ID" value="XM_014709355.1"/>
</dbReference>
<dbReference type="HOGENOM" id="CLU_446942_0_0_1"/>
<dbReference type="OrthoDB" id="2530497at2759"/>
<name>G7E4E1_MIXOS</name>
<feature type="region of interest" description="Disordered" evidence="1">
    <location>
        <begin position="358"/>
        <end position="380"/>
    </location>
</feature>
<feature type="region of interest" description="Disordered" evidence="1">
    <location>
        <begin position="1"/>
        <end position="70"/>
    </location>
</feature>
<keyword evidence="3" id="KW-1185">Reference proteome</keyword>
<sequence length="611" mass="66388">MAADSSTVADSTSAQGSPATLGKRRRTTPKGRSPSPGTPAKRNATNGTAADARSKSPVIRRTRGKAAAGTKIEPKLKEEEIETLFEAIPDDGSAALPSRTRKSLITVMRNIDPIGILDERLRHADKLPYATLAEALDHELTADSFMTVVGRACQAILTRQATLTINEKRGDGRSEEAEEAPLTLAQHNAGSSHDPKLAQKRLEQYRREGEVLHLTTTFSETVRSILNDALQRDLSARPISPDQGLPYYMLHRTVAGRSDVYTGPAQLTPEDVLRLAELKDTDVVQIANGPTRHDELKPSQPHKTLGSILSAGLAPARQLIRPKLSEPNMLYYDPFASFAPSYDSAGASLSYGQQLERLMSRQRASEARHRPASGPSSRAIEPIAIEDPGEIDPQLLEGYSLNTRDIIEAVEDMAEEEEITRRLVENAGRLRSLQAAQLNRLHAQARNHDIHIPVKLAATEQEAREAKYLLASLGSLVSICSSQDSLIPSAESLRRAQAIYIPKSIDASEEQHGLLGGEHLQRAFPDSVLTAPPQARGQPIIGNTGTFAATSGAYIPPANPTHAPRTFSLDNAAEKEGARIRQLPPTSYVQPRRYNISYAASSPTVGPHARK</sequence>
<proteinExistence type="predicted"/>
<dbReference type="Proteomes" id="UP000009131">
    <property type="component" value="Unassembled WGS sequence"/>
</dbReference>
<dbReference type="InParanoid" id="G7E4E1"/>
<dbReference type="STRING" id="764103.G7E4E1"/>